<dbReference type="InterPro" id="IPR006915">
    <property type="entry name" value="DUF637_hemagglutn_put"/>
</dbReference>
<dbReference type="SMART" id="SM00912">
    <property type="entry name" value="Haemagg_act"/>
    <property type="match status" value="1"/>
</dbReference>
<dbReference type="Gene3D" id="2.160.20.10">
    <property type="entry name" value="Single-stranded right-handed beta-helix, Pectin lyase-like"/>
    <property type="match status" value="1"/>
</dbReference>
<dbReference type="SUPFAM" id="SSF51126">
    <property type="entry name" value="Pectin lyase-like"/>
    <property type="match status" value="1"/>
</dbReference>
<feature type="region of interest" description="Disordered" evidence="1">
    <location>
        <begin position="217"/>
        <end position="236"/>
    </location>
</feature>
<feature type="domain" description="Filamentous haemagglutinin FhaB/tRNA nuclease CdiA-like TPS" evidence="2">
    <location>
        <begin position="37"/>
        <end position="157"/>
    </location>
</feature>
<evidence type="ECO:0000313" key="3">
    <source>
        <dbReference type="EMBL" id="XAG64008.1"/>
    </source>
</evidence>
<dbReference type="GO" id="GO:0004530">
    <property type="term" value="F:deoxyribonuclease I activity"/>
    <property type="evidence" value="ECO:0007669"/>
    <property type="project" value="InterPro"/>
</dbReference>
<feature type="compositionally biased region" description="Polar residues" evidence="1">
    <location>
        <begin position="221"/>
        <end position="236"/>
    </location>
</feature>
<dbReference type="InterPro" id="IPR012334">
    <property type="entry name" value="Pectin_lyas_fold"/>
</dbReference>
<dbReference type="InterPro" id="IPR011050">
    <property type="entry name" value="Pectin_lyase_fold/virulence"/>
</dbReference>
<dbReference type="Gene3D" id="3.40.1350.110">
    <property type="match status" value="1"/>
</dbReference>
<organism evidence="3">
    <name type="scientific">bacterium 19GA11TI05</name>
    <dbReference type="NCBI Taxonomy" id="2920688"/>
    <lineage>
        <taxon>Bacteria</taxon>
    </lineage>
</organism>
<evidence type="ECO:0000259" key="2">
    <source>
        <dbReference type="SMART" id="SM00912"/>
    </source>
</evidence>
<protein>
    <submittedName>
        <fullName evidence="3">DUF637 domain-containing protein</fullName>
    </submittedName>
</protein>
<sequence>MTARLKNYLLYYFLFFFCDLHASEIIPIDNHLKVNIKKNVTVIDISKPDKNGLSYNKYRKFNVPEAGVVLNNGIKDSESHLAGKIEENINFQGSSASLIINEVISWYPSDLLGAMEVSGNPASVIVANPNGIICDGCNFIKVPDITLATGKIHFNDKGGLSSINVKHGSVTINKKGMGVYAQNNTNIISSNIKINGKINAKNFVAINDKNKINYQDGMPESISTSAENKKTSLSTTEEGGISAEKIRIVNTNNNGGVQINNVESVKSDIKVTAKGSVLLSGDIKSKERLRVIAGSIIIGDKARIASGHDITLISNKFLNAGEVVSKGNVRIFSDVVNNQGRKAVIQAEENLWIQKNPEGDFSRSVINKSASLNSERGNLIIKAKTLTNVSNSEPVEFFKLPAESAEVRSVGNQLRYLPVWRRDGLLIVYPELKDFKYEKWFDEINFLTNDSVNVEKYAVRYKSDYEPAYIDSGKNLYINANRFDNNDSFLSARENIILTGKDISVKNHDQGILKLWERYQPEDINSEWLRFSVEPDTIPPGVMVNEIKIPFQKKDEFYTWISHGMPDNPSVSSENLIIDYSNTINIESKIPEKHYPVNEIIRDSFSHHLAAENILLNSSSIDLKSKIGAINNLNVQAKEKIYSRESTLAAGKSLSLTADSIELENTNIKSGELSLIARKGDIIYSTGIRPVFTSDISALPLLHAPGGIYADAGSDITFRNIALTLNSHVDLSSRKNIRIDFDPKAISGISTKRTDYEIKSLSDKFQEWTLSDYITLNAGSDIAINGTDISSKNDIGFYSGGNIDITFDKKWEGRSDIYARYLRPKIRIHSERNFIINSAGDVNLLNAGLHADESLLLFSGGEFSLAGIPYSAIRYSYDDYIDNRYVSSYLTAKKNITLVAEGDVNLHAAILSSDDDIYIHSSGNIQLGSEKIHYRQKRRDYLEDTYRHVSTLVKSKNKLTLLSEGSVLFQGAELISDGVMDISAKGGYLYAQAMEETSHYEDKKKKCNRWTFCITKKEVTKVKHEVKNKTTEFTSKEDINLIALDDITLEAAKISAAKNARLKSISGKINFKAVNDSLYEQTVSHSRGFYITRRDQGHSLSRWRLPQIYYGGNLSVDAAKVITADSKTFSIPEFKESAMMLSSHTGTGWLKELITRDDVQWNRVADAYQRWDYKEQHLNPVASAVLAVAVTAATSGSGLAAWAGSTASSAATGTAAAVISGAAHSGMIALTTQAAVALAENKGNLSETFKSLGRSESVKSVIGQMVVGGAFNGLDKSMGWQNGNPAQSRIPLLSDGDWHKVAQRVSAQSVISSAVGSAVSETSFRENFISALLSNTGSQFNAEGAKLIGDHGEILTEPGKAITHAAVAAVRAELTNRSVRGAVTGALAASAAGIILGDSLDQTAQEHEQQAQLARMTGAVAGLIATGHINGLTTAADAAEIVERYNRQFHLQELKAIEELADGDNFKKERLLAAGCRLINCTVQESANSPDKLRFDALMAKYPETYLEDNLLTNYWVTKADDGIRYYPWSVAPEKVQLFTYSETERHDDINDFIRNQYAEYITDFTGLEKATAEIIIDSILMSSVNGRRGNPARMHKHIRKVSYADLNQIYTTDKKGNKIPMKWYQSGSSVNQQGMPFEHYIGTQLPAGSKLPDGFKTFDYYDSKDKVAISVKTINTQTDSRLNKPDTINGHVNKIMQFSEEEKGEVTLTSDMIKKRVLHIGLPEKTTSEQWKSINNAVKNANDKNIDIKITIIKGE</sequence>
<proteinExistence type="predicted"/>
<reference evidence="3" key="1">
    <citation type="submission" date="2022-03" db="EMBL/GenBank/DDBJ databases">
        <title>Sea Food Isolates.</title>
        <authorList>
            <person name="Li c."/>
        </authorList>
    </citation>
    <scope>NUCLEOTIDE SEQUENCE</scope>
    <source>
        <strain evidence="3">19GA11TI05</strain>
    </source>
</reference>
<dbReference type="Pfam" id="PF04830">
    <property type="entry name" value="DUF637"/>
    <property type="match status" value="1"/>
</dbReference>
<evidence type="ECO:0000256" key="1">
    <source>
        <dbReference type="SAM" id="MobiDB-lite"/>
    </source>
</evidence>
<dbReference type="NCBIfam" id="TIGR01901">
    <property type="entry name" value="adhes_NPXG"/>
    <property type="match status" value="1"/>
</dbReference>
<dbReference type="Pfam" id="PF05860">
    <property type="entry name" value="TPS"/>
    <property type="match status" value="1"/>
</dbReference>
<dbReference type="InterPro" id="IPR033799">
    <property type="entry name" value="CdiA_EC869-like"/>
</dbReference>
<dbReference type="InterPro" id="IPR008638">
    <property type="entry name" value="FhaB/CdiA-like_TPS"/>
</dbReference>
<dbReference type="Pfam" id="PF21111">
    <property type="entry name" value="CDI_toxin_EC869_like"/>
    <property type="match status" value="1"/>
</dbReference>
<dbReference type="EMBL" id="CP095362">
    <property type="protein sequence ID" value="XAG64008.1"/>
    <property type="molecule type" value="Genomic_DNA"/>
</dbReference>
<accession>A0AAU6TQJ3</accession>
<gene>
    <name evidence="3" type="ORF">MRM81_10890</name>
</gene>
<dbReference type="CDD" id="cd13444">
    <property type="entry name" value="CDI_toxin_EC869_like"/>
    <property type="match status" value="1"/>
</dbReference>
<name>A0AAU6TQJ3_UNCXX</name>